<keyword evidence="2" id="KW-1185">Reference proteome</keyword>
<evidence type="ECO:0000313" key="1">
    <source>
        <dbReference type="EMBL" id="SHF98551.1"/>
    </source>
</evidence>
<sequence>MKRLVITMSIFIFFSCNKETKDLTPNFKDFIYVNLNLKETNSLKFSGNDTLYLQKRFSKKPDEYYIAILNKQVKDSLIKRINKLNFEKYKPNYIAQNIDDENSQVLIICRNKKPEFISINEKIGPSEIRSFRNWFEKFENELKFIKTKEYIHFWNNKNIVPAPPPPNPTPILKNIIYNKNSH</sequence>
<accession>A0A1M5G529</accession>
<organism evidence="1 2">
    <name type="scientific">Flavobacterium fluvii</name>
    <dbReference type="NCBI Taxonomy" id="468056"/>
    <lineage>
        <taxon>Bacteria</taxon>
        <taxon>Pseudomonadati</taxon>
        <taxon>Bacteroidota</taxon>
        <taxon>Flavobacteriia</taxon>
        <taxon>Flavobacteriales</taxon>
        <taxon>Flavobacteriaceae</taxon>
        <taxon>Flavobacterium</taxon>
    </lineage>
</organism>
<dbReference type="AlphaFoldDB" id="A0A1M5G529"/>
<name>A0A1M5G529_9FLAO</name>
<gene>
    <name evidence="1" type="ORF">SAMN05443549_1011086</name>
</gene>
<dbReference type="EMBL" id="FQWB01000001">
    <property type="protein sequence ID" value="SHF98551.1"/>
    <property type="molecule type" value="Genomic_DNA"/>
</dbReference>
<evidence type="ECO:0008006" key="3">
    <source>
        <dbReference type="Google" id="ProtNLM"/>
    </source>
</evidence>
<dbReference type="OrthoDB" id="1351449at2"/>
<reference evidence="2" key="1">
    <citation type="submission" date="2016-11" db="EMBL/GenBank/DDBJ databases">
        <authorList>
            <person name="Varghese N."/>
            <person name="Submissions S."/>
        </authorList>
    </citation>
    <scope>NUCLEOTIDE SEQUENCE [LARGE SCALE GENOMIC DNA]</scope>
    <source>
        <strain evidence="2">DSM 19978</strain>
    </source>
</reference>
<proteinExistence type="predicted"/>
<evidence type="ECO:0000313" key="2">
    <source>
        <dbReference type="Proteomes" id="UP000184516"/>
    </source>
</evidence>
<protein>
    <recommendedName>
        <fullName evidence="3">Lipoprotein</fullName>
    </recommendedName>
</protein>
<dbReference type="STRING" id="468056.SAMN05443549_1011086"/>
<dbReference type="RefSeq" id="WP_141226082.1">
    <property type="nucleotide sequence ID" value="NZ_FQWB01000001.1"/>
</dbReference>
<dbReference type="PROSITE" id="PS51257">
    <property type="entry name" value="PROKAR_LIPOPROTEIN"/>
    <property type="match status" value="1"/>
</dbReference>
<dbReference type="Proteomes" id="UP000184516">
    <property type="component" value="Unassembled WGS sequence"/>
</dbReference>